<dbReference type="Proteomes" id="UP001500034">
    <property type="component" value="Unassembled WGS sequence"/>
</dbReference>
<evidence type="ECO:0000313" key="3">
    <source>
        <dbReference type="Proteomes" id="UP001500034"/>
    </source>
</evidence>
<feature type="region of interest" description="Disordered" evidence="1">
    <location>
        <begin position="118"/>
        <end position="156"/>
    </location>
</feature>
<organism evidence="2 3">
    <name type="scientific">Streptomyces marokkonensis</name>
    <dbReference type="NCBI Taxonomy" id="324855"/>
    <lineage>
        <taxon>Bacteria</taxon>
        <taxon>Bacillati</taxon>
        <taxon>Actinomycetota</taxon>
        <taxon>Actinomycetes</taxon>
        <taxon>Kitasatosporales</taxon>
        <taxon>Streptomycetaceae</taxon>
        <taxon>Streptomyces</taxon>
    </lineage>
</organism>
<evidence type="ECO:0000256" key="1">
    <source>
        <dbReference type="SAM" id="MobiDB-lite"/>
    </source>
</evidence>
<protein>
    <submittedName>
        <fullName evidence="2">Uncharacterized protein</fullName>
    </submittedName>
</protein>
<gene>
    <name evidence="2" type="ORF">GCM10022384_06470</name>
</gene>
<feature type="compositionally biased region" description="Low complexity" evidence="1">
    <location>
        <begin position="128"/>
        <end position="145"/>
    </location>
</feature>
<reference evidence="3" key="1">
    <citation type="journal article" date="2019" name="Int. J. Syst. Evol. Microbiol.">
        <title>The Global Catalogue of Microorganisms (GCM) 10K type strain sequencing project: providing services to taxonomists for standard genome sequencing and annotation.</title>
        <authorList>
            <consortium name="The Broad Institute Genomics Platform"/>
            <consortium name="The Broad Institute Genome Sequencing Center for Infectious Disease"/>
            <person name="Wu L."/>
            <person name="Ma J."/>
        </authorList>
    </citation>
    <scope>NUCLEOTIDE SEQUENCE [LARGE SCALE GENOMIC DNA]</scope>
    <source>
        <strain evidence="3">JCM 17027</strain>
    </source>
</reference>
<dbReference type="EMBL" id="BAABCQ010000007">
    <property type="protein sequence ID" value="GAA3955875.1"/>
    <property type="molecule type" value="Genomic_DNA"/>
</dbReference>
<accession>A0ABP7NY60</accession>
<feature type="region of interest" description="Disordered" evidence="1">
    <location>
        <begin position="1"/>
        <end position="58"/>
    </location>
</feature>
<keyword evidence="3" id="KW-1185">Reference proteome</keyword>
<evidence type="ECO:0000313" key="2">
    <source>
        <dbReference type="EMBL" id="GAA3955875.1"/>
    </source>
</evidence>
<name>A0ABP7NY60_9ACTN</name>
<comment type="caution">
    <text evidence="2">The sequence shown here is derived from an EMBL/GenBank/DDBJ whole genome shotgun (WGS) entry which is preliminary data.</text>
</comment>
<proteinExistence type="predicted"/>
<sequence length="156" mass="15065">MGGRSPRLHGVAGGAPEGAAGFAPDRVGGTDDAGRGRTVGGTAPAGPRIPAGVTDSAKSGSAALRSAAAVPGAGEGGVGWCIGGLPLCSVRLGRNGAVGGGSAGRVWCGAVSRPDRAFRHSGERSGRPPGHARGVVAGPARVRAASRLPHPITGTR</sequence>